<dbReference type="Pfam" id="PF00126">
    <property type="entry name" value="HTH_1"/>
    <property type="match status" value="1"/>
</dbReference>
<dbReference type="Gene3D" id="3.40.190.10">
    <property type="entry name" value="Periplasmic binding protein-like II"/>
    <property type="match status" value="2"/>
</dbReference>
<dbReference type="GO" id="GO:0006351">
    <property type="term" value="P:DNA-templated transcription"/>
    <property type="evidence" value="ECO:0007669"/>
    <property type="project" value="TreeGrafter"/>
</dbReference>
<evidence type="ECO:0000256" key="4">
    <source>
        <dbReference type="ARBA" id="ARBA00023163"/>
    </source>
</evidence>
<dbReference type="AlphaFoldDB" id="A0A6C1B6J8"/>
<evidence type="ECO:0000313" key="7">
    <source>
        <dbReference type="Proteomes" id="UP000501991"/>
    </source>
</evidence>
<dbReference type="InterPro" id="IPR000847">
    <property type="entry name" value="LysR_HTH_N"/>
</dbReference>
<keyword evidence="4" id="KW-0804">Transcription</keyword>
<dbReference type="InterPro" id="IPR036388">
    <property type="entry name" value="WH-like_DNA-bd_sf"/>
</dbReference>
<evidence type="ECO:0000256" key="2">
    <source>
        <dbReference type="ARBA" id="ARBA00023015"/>
    </source>
</evidence>
<dbReference type="SUPFAM" id="SSF46785">
    <property type="entry name" value="Winged helix' DNA-binding domain"/>
    <property type="match status" value="1"/>
</dbReference>
<dbReference type="EMBL" id="CP048836">
    <property type="protein sequence ID" value="QID17910.1"/>
    <property type="molecule type" value="Genomic_DNA"/>
</dbReference>
<dbReference type="SUPFAM" id="SSF53850">
    <property type="entry name" value="Periplasmic binding protein-like II"/>
    <property type="match status" value="1"/>
</dbReference>
<evidence type="ECO:0000259" key="5">
    <source>
        <dbReference type="PROSITE" id="PS50931"/>
    </source>
</evidence>
<evidence type="ECO:0000313" key="6">
    <source>
        <dbReference type="EMBL" id="QID17910.1"/>
    </source>
</evidence>
<dbReference type="PANTHER" id="PTHR30537">
    <property type="entry name" value="HTH-TYPE TRANSCRIPTIONAL REGULATOR"/>
    <property type="match status" value="1"/>
</dbReference>
<dbReference type="PANTHER" id="PTHR30537:SF17">
    <property type="entry name" value="LYSR-FAMILY REGULATORY PROTEIN"/>
    <property type="match status" value="1"/>
</dbReference>
<evidence type="ECO:0000256" key="3">
    <source>
        <dbReference type="ARBA" id="ARBA00023125"/>
    </source>
</evidence>
<keyword evidence="2" id="KW-0805">Transcription regulation</keyword>
<evidence type="ECO:0000256" key="1">
    <source>
        <dbReference type="ARBA" id="ARBA00009437"/>
    </source>
</evidence>
<reference evidence="6 7" key="1">
    <citation type="submission" date="2020-02" db="EMBL/GenBank/DDBJ databases">
        <title>Nitrogenibacter mangrovi gen. nov., sp. nov. isolated from mangrove sediment, a denitrifying betaproteobacterium.</title>
        <authorList>
            <person name="Liao H."/>
            <person name="Tian Y."/>
        </authorList>
    </citation>
    <scope>NUCLEOTIDE SEQUENCE [LARGE SCALE GENOMIC DNA]</scope>
    <source>
        <strain evidence="6 7">M9-3-2</strain>
    </source>
</reference>
<dbReference type="InterPro" id="IPR036390">
    <property type="entry name" value="WH_DNA-bd_sf"/>
</dbReference>
<dbReference type="CDD" id="cd08472">
    <property type="entry name" value="PBP2_CrgA_like_3"/>
    <property type="match status" value="1"/>
</dbReference>
<dbReference type="GO" id="GO:0043565">
    <property type="term" value="F:sequence-specific DNA binding"/>
    <property type="evidence" value="ECO:0007669"/>
    <property type="project" value="TreeGrafter"/>
</dbReference>
<dbReference type="FunFam" id="1.10.10.10:FF:000001">
    <property type="entry name" value="LysR family transcriptional regulator"/>
    <property type="match status" value="1"/>
</dbReference>
<gene>
    <name evidence="6" type="ORF">G3580_09815</name>
</gene>
<protein>
    <submittedName>
        <fullName evidence="6">LysR family transcriptional regulator</fullName>
    </submittedName>
</protein>
<comment type="similarity">
    <text evidence="1">Belongs to the LysR transcriptional regulatory family.</text>
</comment>
<dbReference type="GO" id="GO:0003700">
    <property type="term" value="F:DNA-binding transcription factor activity"/>
    <property type="evidence" value="ECO:0007669"/>
    <property type="project" value="InterPro"/>
</dbReference>
<proteinExistence type="inferred from homology"/>
<accession>A0A6C1B6J8</accession>
<name>A0A6C1B6J8_9RHOO</name>
<feature type="domain" description="HTH lysR-type" evidence="5">
    <location>
        <begin position="1"/>
        <end position="59"/>
    </location>
</feature>
<dbReference type="Gene3D" id="1.10.10.10">
    <property type="entry name" value="Winged helix-like DNA-binding domain superfamily/Winged helix DNA-binding domain"/>
    <property type="match status" value="1"/>
</dbReference>
<dbReference type="Pfam" id="PF03466">
    <property type="entry name" value="LysR_substrate"/>
    <property type="match status" value="1"/>
</dbReference>
<sequence>MDQMLALRVFARVVEAGSFTRAADSLQMPKSTVSKAIQNLEDHLHVKLFHRTTRQVSLTTEGAAYYESTSRLVSELEEIDANLANAQAAPKGRIRVDVPAAVALQLIVPGLCAFHQRYPDIEIDLGAGDRLVDLIADNVDCVIRGGNISDESLVARRLGDLKFITCAAPAYIDRYGTPTHPRDLDGDHFVVGYFSAGSGRAFALDFTRDEERIELFGRSRVAVNDSNAYLAACLAGHGVIQLPIFSAKPHLDTGGLVALLPEWNVDTTPVFAVYPPNRRLSAKVRAFVDWMAECFAQMPTTLDG</sequence>
<dbReference type="Proteomes" id="UP000501991">
    <property type="component" value="Chromosome"/>
</dbReference>
<dbReference type="InterPro" id="IPR058163">
    <property type="entry name" value="LysR-type_TF_proteobact-type"/>
</dbReference>
<dbReference type="PROSITE" id="PS50931">
    <property type="entry name" value="HTH_LYSR"/>
    <property type="match status" value="1"/>
</dbReference>
<keyword evidence="3" id="KW-0238">DNA-binding</keyword>
<keyword evidence="7" id="KW-1185">Reference proteome</keyword>
<dbReference type="KEGG" id="azq:G3580_09815"/>
<organism evidence="6 7">
    <name type="scientific">Nitrogeniibacter mangrovi</name>
    <dbReference type="NCBI Taxonomy" id="2016596"/>
    <lineage>
        <taxon>Bacteria</taxon>
        <taxon>Pseudomonadati</taxon>
        <taxon>Pseudomonadota</taxon>
        <taxon>Betaproteobacteria</taxon>
        <taxon>Rhodocyclales</taxon>
        <taxon>Zoogloeaceae</taxon>
        <taxon>Nitrogeniibacter</taxon>
    </lineage>
</organism>
<dbReference type="PRINTS" id="PR00039">
    <property type="entry name" value="HTHLYSR"/>
</dbReference>
<dbReference type="InterPro" id="IPR005119">
    <property type="entry name" value="LysR_subst-bd"/>
</dbReference>